<sequence length="314" mass="33899">MSDNGIELTDETRTMPDGTLVSRIRTTIDRAGRHGFSRAKAGDLGGWAASADSFRSQSAWVSDEAVIGPDVVLEGAAMVYRGAVVVGETRLEGRDSDGAAVSNTAVVAGPSVIDSTSSVHGRVRAFGVRLGGNATLGTRTVGTETVRALWARLAGTRVITTGDADAFVANIVMTGGCISDGAVVQHNGHVLTVGPVGSENVTATLYRAANPANCRMVVGCWDGELSELPAEVKRRTEDEWIEMDADEFEVELWGGEYETLQPLLEMRARYWLRHETVPEGWSPQPDLHLDGLYDWQQAHLTDEMRRAWGSQVIM</sequence>
<dbReference type="EMBL" id="OR159659">
    <property type="protein sequence ID" value="WKW85541.1"/>
    <property type="molecule type" value="Genomic_DNA"/>
</dbReference>
<evidence type="ECO:0000313" key="1">
    <source>
        <dbReference type="EMBL" id="WKW85541.1"/>
    </source>
</evidence>
<protein>
    <submittedName>
        <fullName evidence="1">Glycosyltransferase</fullName>
    </submittedName>
</protein>
<accession>A0ACD4UHA8</accession>
<organism evidence="1 2">
    <name type="scientific">Rhodococcus phage Reynauld</name>
    <dbReference type="NCBI Taxonomy" id="3062845"/>
    <lineage>
        <taxon>Viruses</taxon>
        <taxon>Duplodnaviria</taxon>
        <taxon>Heunggongvirae</taxon>
        <taxon>Uroviricota</taxon>
        <taxon>Caudoviricetes</taxon>
        <taxon>Caudoviricetes incertae sedis</taxon>
        <taxon>Reynauldvirus</taxon>
        <taxon>Reynauldvirus reynauld</taxon>
    </lineage>
</organism>
<dbReference type="Proteomes" id="UP001654496">
    <property type="component" value="Segment"/>
</dbReference>
<keyword evidence="2" id="KW-1185">Reference proteome</keyword>
<evidence type="ECO:0000313" key="2">
    <source>
        <dbReference type="Proteomes" id="UP001654496"/>
    </source>
</evidence>
<name>A0ACD4UHA8_9CAUD</name>
<reference evidence="1" key="1">
    <citation type="submission" date="2023-06" db="EMBL/GenBank/DDBJ databases">
        <authorList>
            <person name="DeJong R.J."/>
            <person name="Yoon E."/>
            <person name="Radersma M."/>
            <person name="Veenstra M."/>
            <person name="Churu J."/>
            <person name="Moleakunnel K."/>
            <person name="Weaver G."/>
            <person name="Hill E."/>
            <person name="Janvier A."/>
            <person name="Harlow L."/>
            <person name="Kramer C."/>
            <person name="Seinen K."/>
            <person name="Chen A."/>
            <person name="Minasian M."/>
            <person name="Doorn S."/>
            <person name="Dole C."/>
            <person name="Ramsey F."/>
            <person name="Nieze J."/>
            <person name="Baker A."/>
            <person name="Swierenga S."/>
            <person name="White A."/>
            <person name="Howland A."/>
            <person name="Ko C."/>
            <person name="Russell D.A."/>
            <person name="Jacobs-Sera D."/>
            <person name="Hatfull G.F."/>
        </authorList>
    </citation>
    <scope>NUCLEOTIDE SEQUENCE</scope>
</reference>
<gene>
    <name evidence="1" type="primary">89</name>
    <name evidence="1" type="ORF">SEA_REYNAULD_89</name>
</gene>
<proteinExistence type="predicted"/>